<feature type="non-terminal residue" evidence="2">
    <location>
        <position position="144"/>
    </location>
</feature>
<reference evidence="2" key="1">
    <citation type="journal article" date="2021" name="PeerJ">
        <title>Extensive microbial diversity within the chicken gut microbiome revealed by metagenomics and culture.</title>
        <authorList>
            <person name="Gilroy R."/>
            <person name="Ravi A."/>
            <person name="Getino M."/>
            <person name="Pursley I."/>
            <person name="Horton D.L."/>
            <person name="Alikhan N.F."/>
            <person name="Baker D."/>
            <person name="Gharbi K."/>
            <person name="Hall N."/>
            <person name="Watson M."/>
            <person name="Adriaenssens E.M."/>
            <person name="Foster-Nyarko E."/>
            <person name="Jarju S."/>
            <person name="Secka A."/>
            <person name="Antonio M."/>
            <person name="Oren A."/>
            <person name="Chaudhuri R.R."/>
            <person name="La Ragione R."/>
            <person name="Hildebrand F."/>
            <person name="Pallen M.J."/>
        </authorList>
    </citation>
    <scope>NUCLEOTIDE SEQUENCE</scope>
    <source>
        <strain evidence="2">12435</strain>
    </source>
</reference>
<dbReference type="Pfam" id="PF00583">
    <property type="entry name" value="Acetyltransf_1"/>
    <property type="match status" value="1"/>
</dbReference>
<protein>
    <submittedName>
        <fullName evidence="2">GNAT family N-acetyltransferase</fullName>
    </submittedName>
</protein>
<dbReference type="PROSITE" id="PS51186">
    <property type="entry name" value="GNAT"/>
    <property type="match status" value="1"/>
</dbReference>
<gene>
    <name evidence="2" type="ORF">H9892_05895</name>
</gene>
<dbReference type="EMBL" id="DXHS01000093">
    <property type="protein sequence ID" value="HIW02853.1"/>
    <property type="molecule type" value="Genomic_DNA"/>
</dbReference>
<dbReference type="InterPro" id="IPR000182">
    <property type="entry name" value="GNAT_dom"/>
</dbReference>
<dbReference type="CDD" id="cd04301">
    <property type="entry name" value="NAT_SF"/>
    <property type="match status" value="1"/>
</dbReference>
<reference evidence="2" key="2">
    <citation type="submission" date="2021-04" db="EMBL/GenBank/DDBJ databases">
        <authorList>
            <person name="Gilroy R."/>
        </authorList>
    </citation>
    <scope>NUCLEOTIDE SEQUENCE</scope>
    <source>
        <strain evidence="2">12435</strain>
    </source>
</reference>
<comment type="caution">
    <text evidence="2">The sequence shown here is derived from an EMBL/GenBank/DDBJ whole genome shotgun (WGS) entry which is preliminary data.</text>
</comment>
<evidence type="ECO:0000313" key="2">
    <source>
        <dbReference type="EMBL" id="HIW02853.1"/>
    </source>
</evidence>
<proteinExistence type="predicted"/>
<dbReference type="InterPro" id="IPR016181">
    <property type="entry name" value="Acyl_CoA_acyltransferase"/>
</dbReference>
<dbReference type="Proteomes" id="UP000823990">
    <property type="component" value="Unassembled WGS sequence"/>
</dbReference>
<evidence type="ECO:0000313" key="3">
    <source>
        <dbReference type="Proteomes" id="UP000823990"/>
    </source>
</evidence>
<dbReference type="AlphaFoldDB" id="A0A9D1TRK1"/>
<name>A0A9D1TRK1_9FIRM</name>
<dbReference type="GO" id="GO:0016747">
    <property type="term" value="F:acyltransferase activity, transferring groups other than amino-acyl groups"/>
    <property type="evidence" value="ECO:0007669"/>
    <property type="project" value="InterPro"/>
</dbReference>
<evidence type="ECO:0000259" key="1">
    <source>
        <dbReference type="PROSITE" id="PS51186"/>
    </source>
</evidence>
<sequence length="144" mass="16270">MEKVTEYYIRRASEEDASEIQIIMHAAFSGYLEDIGNTYKLHALTESTDDIVSDIREHAVFVAITPDGSVIGSIRVKKLTDDLAYIYRFGVHPSMKNAGVGSRLLAAAIDYCVGCRFKAVALHTNTKFFTLVRYYYGKRFFVHS</sequence>
<dbReference type="SUPFAM" id="SSF55729">
    <property type="entry name" value="Acyl-CoA N-acyltransferases (Nat)"/>
    <property type="match status" value="1"/>
</dbReference>
<organism evidence="2 3">
    <name type="scientific">Candidatus Protoclostridium stercorigallinarum</name>
    <dbReference type="NCBI Taxonomy" id="2838741"/>
    <lineage>
        <taxon>Bacteria</taxon>
        <taxon>Bacillati</taxon>
        <taxon>Bacillota</taxon>
        <taxon>Clostridia</taxon>
        <taxon>Candidatus Protoclostridium</taxon>
    </lineage>
</organism>
<dbReference type="Gene3D" id="3.40.630.30">
    <property type="match status" value="1"/>
</dbReference>
<feature type="domain" description="N-acetyltransferase" evidence="1">
    <location>
        <begin position="7"/>
        <end position="144"/>
    </location>
</feature>
<accession>A0A9D1TRK1</accession>